<dbReference type="EMBL" id="CP163302">
    <property type="protein sequence ID" value="XDP45556.1"/>
    <property type="molecule type" value="Genomic_DNA"/>
</dbReference>
<dbReference type="InterPro" id="IPR023198">
    <property type="entry name" value="PGP-like_dom2"/>
</dbReference>
<dbReference type="RefSeq" id="WP_369046067.1">
    <property type="nucleotide sequence ID" value="NZ_CP163302.1"/>
</dbReference>
<reference evidence="1" key="1">
    <citation type="submission" date="2024-07" db="EMBL/GenBank/DDBJ databases">
        <authorList>
            <person name="fu j."/>
        </authorList>
    </citation>
    <scope>NUCLEOTIDE SEQUENCE</scope>
    <source>
        <strain evidence="1">P10A9</strain>
    </source>
</reference>
<dbReference type="InterPro" id="IPR023214">
    <property type="entry name" value="HAD_sf"/>
</dbReference>
<gene>
    <name evidence="1" type="ORF">AB5L97_00575</name>
</gene>
<dbReference type="Gene3D" id="1.10.150.240">
    <property type="entry name" value="Putative phosphatase, domain 2"/>
    <property type="match status" value="1"/>
</dbReference>
<dbReference type="EC" id="3.-.-.-" evidence="1"/>
<proteinExistence type="predicted"/>
<dbReference type="InterPro" id="IPR006439">
    <property type="entry name" value="HAD-SF_hydro_IA"/>
</dbReference>
<dbReference type="InterPro" id="IPR036412">
    <property type="entry name" value="HAD-like_sf"/>
</dbReference>
<dbReference type="Gene3D" id="3.40.50.1000">
    <property type="entry name" value="HAD superfamily/HAD-like"/>
    <property type="match status" value="1"/>
</dbReference>
<dbReference type="PANTHER" id="PTHR43434">
    <property type="entry name" value="PHOSPHOGLYCOLATE PHOSPHATASE"/>
    <property type="match status" value="1"/>
</dbReference>
<keyword evidence="1" id="KW-0378">Hydrolase</keyword>
<organism evidence="1">
    <name type="scientific">Sinomonas puerhi</name>
    <dbReference type="NCBI Taxonomy" id="3238584"/>
    <lineage>
        <taxon>Bacteria</taxon>
        <taxon>Bacillati</taxon>
        <taxon>Actinomycetota</taxon>
        <taxon>Actinomycetes</taxon>
        <taxon>Micrococcales</taxon>
        <taxon>Micrococcaceae</taxon>
        <taxon>Sinomonas</taxon>
    </lineage>
</organism>
<dbReference type="SFLD" id="SFLDG01129">
    <property type="entry name" value="C1.5:_HAD__Beta-PGM__Phosphata"/>
    <property type="match status" value="1"/>
</dbReference>
<dbReference type="GO" id="GO:0005829">
    <property type="term" value="C:cytosol"/>
    <property type="evidence" value="ECO:0007669"/>
    <property type="project" value="TreeGrafter"/>
</dbReference>
<dbReference type="AlphaFoldDB" id="A0AB39L359"/>
<evidence type="ECO:0000313" key="1">
    <source>
        <dbReference type="EMBL" id="XDP45556.1"/>
    </source>
</evidence>
<dbReference type="PANTHER" id="PTHR43434:SF16">
    <property type="entry name" value="BLL8046 PROTEIN"/>
    <property type="match status" value="1"/>
</dbReference>
<protein>
    <submittedName>
        <fullName evidence="1">HAD family hydrolase</fullName>
        <ecNumber evidence="1">3.-.-.-</ecNumber>
    </submittedName>
</protein>
<sequence length="225" mass="24216">MTRLRGVLFDVDGTLVDSTYFHTLAWWYGFRRLGHDVRMNEIHRLVGMGGQKIVERLLGPGRDSSQDTQILDTHGAVFSTFWPHLRPFDGARGLLERCKAQGLTVVLASSARQQDLEVLRSVIGADGLIDAATSSADAEESKPAPDILIAALEAGGLEASEVLFVGDAVWDVQAAAALDIPTVGLASGGYSEAELRDAGAVEVFPAPRELLEGFEESVIGRRLSD</sequence>
<dbReference type="GO" id="GO:0008967">
    <property type="term" value="F:phosphoglycolate phosphatase activity"/>
    <property type="evidence" value="ECO:0007669"/>
    <property type="project" value="TreeGrafter"/>
</dbReference>
<dbReference type="GO" id="GO:0006281">
    <property type="term" value="P:DNA repair"/>
    <property type="evidence" value="ECO:0007669"/>
    <property type="project" value="TreeGrafter"/>
</dbReference>
<dbReference type="SFLD" id="SFLDS00003">
    <property type="entry name" value="Haloacid_Dehalogenase"/>
    <property type="match status" value="1"/>
</dbReference>
<dbReference type="Pfam" id="PF00702">
    <property type="entry name" value="Hydrolase"/>
    <property type="match status" value="1"/>
</dbReference>
<dbReference type="NCBIfam" id="TIGR01509">
    <property type="entry name" value="HAD-SF-IA-v3"/>
    <property type="match status" value="1"/>
</dbReference>
<dbReference type="SFLD" id="SFLDG01135">
    <property type="entry name" value="C1.5.6:_HAD__Beta-PGM__Phospha"/>
    <property type="match status" value="1"/>
</dbReference>
<dbReference type="SUPFAM" id="SSF56784">
    <property type="entry name" value="HAD-like"/>
    <property type="match status" value="1"/>
</dbReference>
<dbReference type="KEGG" id="spue:AB5L97_00575"/>
<dbReference type="InterPro" id="IPR050155">
    <property type="entry name" value="HAD-like_hydrolase_sf"/>
</dbReference>
<name>A0AB39L359_9MICC</name>
<accession>A0AB39L359</accession>